<gene>
    <name evidence="1" type="primary">AVEN_184782_1</name>
    <name evidence="1" type="ORF">NPIL_178671</name>
</gene>
<organism evidence="1 2">
    <name type="scientific">Nephila pilipes</name>
    <name type="common">Giant wood spider</name>
    <name type="synonym">Nephila maculata</name>
    <dbReference type="NCBI Taxonomy" id="299642"/>
    <lineage>
        <taxon>Eukaryota</taxon>
        <taxon>Metazoa</taxon>
        <taxon>Ecdysozoa</taxon>
        <taxon>Arthropoda</taxon>
        <taxon>Chelicerata</taxon>
        <taxon>Arachnida</taxon>
        <taxon>Araneae</taxon>
        <taxon>Araneomorphae</taxon>
        <taxon>Entelegynae</taxon>
        <taxon>Araneoidea</taxon>
        <taxon>Nephilidae</taxon>
        <taxon>Nephila</taxon>
    </lineage>
</organism>
<dbReference type="AlphaFoldDB" id="A0A8X6N554"/>
<dbReference type="Proteomes" id="UP000887013">
    <property type="component" value="Unassembled WGS sequence"/>
</dbReference>
<evidence type="ECO:0000313" key="1">
    <source>
        <dbReference type="EMBL" id="GFS93981.1"/>
    </source>
</evidence>
<proteinExistence type="predicted"/>
<evidence type="ECO:0000313" key="2">
    <source>
        <dbReference type="Proteomes" id="UP000887013"/>
    </source>
</evidence>
<dbReference type="EMBL" id="BMAW01054012">
    <property type="protein sequence ID" value="GFS93981.1"/>
    <property type="molecule type" value="Genomic_DNA"/>
</dbReference>
<accession>A0A8X6N554</accession>
<name>A0A8X6N554_NEPPI</name>
<comment type="caution">
    <text evidence="1">The sequence shown here is derived from an EMBL/GenBank/DDBJ whole genome shotgun (WGS) entry which is preliminary data.</text>
</comment>
<keyword evidence="2" id="KW-1185">Reference proteome</keyword>
<protein>
    <submittedName>
        <fullName evidence="1">Uncharacterized protein</fullName>
    </submittedName>
</protein>
<sequence>MNDGGKKNLPHPFGSYSTSGADIFSISPPRSNLTPSQLVGIHQHRNWSSLDDRWSSVCSETLSAEACQVGEEALVHMDDFFCQQPFRKWIASEEISSENGWSVN</sequence>
<reference evidence="1" key="1">
    <citation type="submission" date="2020-08" db="EMBL/GenBank/DDBJ databases">
        <title>Multicomponent nature underlies the extraordinary mechanical properties of spider dragline silk.</title>
        <authorList>
            <person name="Kono N."/>
            <person name="Nakamura H."/>
            <person name="Mori M."/>
            <person name="Yoshida Y."/>
            <person name="Ohtoshi R."/>
            <person name="Malay A.D."/>
            <person name="Moran D.A.P."/>
            <person name="Tomita M."/>
            <person name="Numata K."/>
            <person name="Arakawa K."/>
        </authorList>
    </citation>
    <scope>NUCLEOTIDE SEQUENCE</scope>
</reference>
<dbReference type="OrthoDB" id="6430472at2759"/>